<reference evidence="2" key="1">
    <citation type="submission" date="2021-02" db="EMBL/GenBank/DDBJ databases">
        <authorList>
            <person name="Nowell W R."/>
        </authorList>
    </citation>
    <scope>NUCLEOTIDE SEQUENCE</scope>
</reference>
<gene>
    <name evidence="2" type="ORF">UXM345_LOCUS32020</name>
</gene>
<comment type="caution">
    <text evidence="2">The sequence shown here is derived from an EMBL/GenBank/DDBJ whole genome shotgun (WGS) entry which is preliminary data.</text>
</comment>
<feature type="compositionally biased region" description="Basic and acidic residues" evidence="1">
    <location>
        <begin position="491"/>
        <end position="505"/>
    </location>
</feature>
<evidence type="ECO:0000313" key="2">
    <source>
        <dbReference type="EMBL" id="CAF4274818.1"/>
    </source>
</evidence>
<sequence length="710" mass="80222">MLGSQEGVQDNVSARLNKSALVCYRIAGLCALVEAAFGIAAEYVEEYVTFGTGATDETFFHRASKVAERKYGQIIRKEQRLVIDTNICKRAHDVTVQNLAQYMALMKIQNEDKSNWLMQNARTIKGRMRYITSANNIEVVQHKNASAMFVNNESTVHLALTRKQKNMLTKVNHYKVSILLHPSLVFIKSSLYANSSLKKASSILEASFLKPLVNDGYLVAISNGLICRKSKVPVYIKMVPCADEESKEAFSVRLASFHDQRLNMNTYLATCKNIAFHSSGVISQEVIELLQLERYQSFKVDFSSLTRRISRDNGNDNLSHTCSISTQDNSPINSQSNMIASEDDYSNNPSLDGESIENPRSNISNLFDHLSEIDDASNASGTALVVINEEIVEEEPEINHDETIMVNQNSEIKRKTTNNEEIYEEELVENKLLVKNFYKFLNMHVQFLENDSLWEENECEAMKRWLNEAENNIRTQFLNHRGDSIRSNNLSKKDPVSNNTADHDSTAMCISLPSDSSDDDSPIEHEQVKKRPLDSCLFESESPVTKRIASNKSFFDDALGFELISLSSGLCSSPSDQSLGSINDDIGNKSNNLLVSSSFKSNMFKFNIPIEMQTCEKSYSILQQSNMNDILPKYLPENVLVQFNKSDEQSKNLVSNIKSNVLPSQLQTTTQLNNLNCIWPIGISYQPDFVEFVVTDEEMNMFWDTLKDSF</sequence>
<dbReference type="AlphaFoldDB" id="A0A820G6Z6"/>
<evidence type="ECO:0000256" key="1">
    <source>
        <dbReference type="SAM" id="MobiDB-lite"/>
    </source>
</evidence>
<organism evidence="2 3">
    <name type="scientific">Rotaria magnacalcarata</name>
    <dbReference type="NCBI Taxonomy" id="392030"/>
    <lineage>
        <taxon>Eukaryota</taxon>
        <taxon>Metazoa</taxon>
        <taxon>Spiralia</taxon>
        <taxon>Gnathifera</taxon>
        <taxon>Rotifera</taxon>
        <taxon>Eurotatoria</taxon>
        <taxon>Bdelloidea</taxon>
        <taxon>Philodinida</taxon>
        <taxon>Philodinidae</taxon>
        <taxon>Rotaria</taxon>
    </lineage>
</organism>
<name>A0A820G6Z6_9BILA</name>
<dbReference type="Proteomes" id="UP000663842">
    <property type="component" value="Unassembled WGS sequence"/>
</dbReference>
<feature type="region of interest" description="Disordered" evidence="1">
    <location>
        <begin position="484"/>
        <end position="508"/>
    </location>
</feature>
<accession>A0A820G6Z6</accession>
<protein>
    <submittedName>
        <fullName evidence="2">Uncharacterized protein</fullName>
    </submittedName>
</protein>
<evidence type="ECO:0000313" key="3">
    <source>
        <dbReference type="Proteomes" id="UP000663842"/>
    </source>
</evidence>
<dbReference type="EMBL" id="CAJOBF010009429">
    <property type="protein sequence ID" value="CAF4274818.1"/>
    <property type="molecule type" value="Genomic_DNA"/>
</dbReference>
<proteinExistence type="predicted"/>